<accession>A0A1V4HE04</accession>
<dbReference type="Gene3D" id="3.30.2090.10">
    <property type="entry name" value="Multidrug efflux transporter AcrB TolC docking domain, DN and DC subdomains"/>
    <property type="match status" value="2"/>
</dbReference>
<dbReference type="InterPro" id="IPR027463">
    <property type="entry name" value="AcrB_DN_DC_subdom"/>
</dbReference>
<feature type="transmembrane region" description="Helical" evidence="1">
    <location>
        <begin position="959"/>
        <end position="981"/>
    </location>
</feature>
<dbReference type="PANTHER" id="PTHR32063">
    <property type="match status" value="1"/>
</dbReference>
<feature type="transmembrane region" description="Helical" evidence="1">
    <location>
        <begin position="987"/>
        <end position="1012"/>
    </location>
</feature>
<reference evidence="3" key="1">
    <citation type="submission" date="2016-07" db="EMBL/GenBank/DDBJ databases">
        <authorList>
            <person name="Florea S."/>
            <person name="Webb J.S."/>
            <person name="Jaromczyk J."/>
            <person name="Schardl C.L."/>
        </authorList>
    </citation>
    <scope>NUCLEOTIDE SEQUENCE [LARGE SCALE GENOMIC DNA]</scope>
    <source>
        <strain evidence="3">CY1</strain>
    </source>
</reference>
<dbReference type="Gene3D" id="1.20.1640.10">
    <property type="entry name" value="Multidrug efflux transporter AcrB transmembrane domain"/>
    <property type="match status" value="2"/>
</dbReference>
<feature type="transmembrane region" description="Helical" evidence="1">
    <location>
        <begin position="12"/>
        <end position="30"/>
    </location>
</feature>
<sequence length="1038" mass="113415">MIAKLIKYQKITLLFFVVLVLLGTFSFLSLSQRENPEITVSMATVKTIYPGASPEKVEQLVTKPLEEKIREMESIKSIDSTSSTNVSFITVEMQAGADNKRAWDTLRQKVQSAQDKLPAEAHQPEINDDLAKTSAQIIHMVVENPSELESLRPISETWKDQLRTVAGVSDVEIVGLPDQEVKVILNKEKLESLQLPWTLVMQALTTAHDRTPIGNVTANNNNAYVQLTGEWKSAKDIADTVVYRPAGQGNSLSIKDVAEVKVGPQKTEEEVFYNGKPAIDVVIYPAKGENIPSLQVGIDAKVSELQAQLPSHVTMVSLFTQKENVDHLFADLSREMLIGMGAVLVVCILGLTFGTSIIVALAIPVSIALGFLPISMTSIDLNQISIVALVIVLGILVDDAIVVNDNIERRLSLGDSPLDASLKGSQEVSISILTATIATAAAFFPLFFLKGNIGDFIKPIPVVVSLTLAASMAMSLTIIPIFRKWSSERSLRKGVSAQNKLPGLLGKPLWHLSEYYEKLIRRLLRKPLLTGMIGLVIGTASYGLLPLLGVQYFPSAERSEFLLDVKMPVSADYKQTADMMKSLSVWAAKQDGVQSVSTYAGRTAPKFYYAENASAGTRTGQLYVKVDESRIHTSKLVADWREQLKRIYPDIELLPRELEQGPPVGAPIAVRISGPDLSELTSLSNQVQTILKSIPGTSNVSDSVGDKTFTMDLQLDQEKARYYGVTEKDLSGTARLATDGIEVSKLQLGNENIPVTLFSEANQMPSNETIGELLVPSQSGQLYPIKQFINVQFDRMITSVQHRNLVRTITVRAYTDGTLPSDIVTELQDQVGKLQKPNAYTIEFAGENADRNDAFSSIGKLSIVVICLIFIIIAIQFYSLSIPFLVMMTVYLAMGGALIGLFVTGAPIGFMALMGFVSLAGIVVRNGIVLVEFIEDARHHGMELYDAIAESGRARLRPILMTSATAIGGLLPMAIMGGSLWRPMAVVIISGLIVSTLLTLIIVPAFYLRLALWRDNRKLKRNKAATTNLPAQGKTTSL</sequence>
<dbReference type="SUPFAM" id="SSF82866">
    <property type="entry name" value="Multidrug efflux transporter AcrB transmembrane domain"/>
    <property type="match status" value="2"/>
</dbReference>
<dbReference type="RefSeq" id="WP_079416538.1">
    <property type="nucleotide sequence ID" value="NZ_MBTG01000027.1"/>
</dbReference>
<dbReference type="SUPFAM" id="SSF82714">
    <property type="entry name" value="Multidrug efflux transporter AcrB TolC docking domain, DN and DC subdomains"/>
    <property type="match status" value="2"/>
</dbReference>
<dbReference type="Gene3D" id="3.30.70.1320">
    <property type="entry name" value="Multidrug efflux transporter AcrB pore domain like"/>
    <property type="match status" value="1"/>
</dbReference>
<feature type="transmembrane region" description="Helical" evidence="1">
    <location>
        <begin position="460"/>
        <end position="482"/>
    </location>
</feature>
<protein>
    <submittedName>
        <fullName evidence="2">Acriflavin resistance protein</fullName>
    </submittedName>
</protein>
<dbReference type="PRINTS" id="PR00702">
    <property type="entry name" value="ACRIFLAVINRP"/>
</dbReference>
<dbReference type="STRING" id="1469647.BC351_33515"/>
<dbReference type="Proteomes" id="UP000190626">
    <property type="component" value="Unassembled WGS sequence"/>
</dbReference>
<feature type="transmembrane region" description="Helical" evidence="1">
    <location>
        <begin position="528"/>
        <end position="553"/>
    </location>
</feature>
<dbReference type="Gene3D" id="3.30.70.1430">
    <property type="entry name" value="Multidrug efflux transporter AcrB pore domain"/>
    <property type="match status" value="2"/>
</dbReference>
<keyword evidence="1" id="KW-0472">Membrane</keyword>
<keyword evidence="3" id="KW-1185">Reference proteome</keyword>
<dbReference type="GO" id="GO:0005886">
    <property type="term" value="C:plasma membrane"/>
    <property type="evidence" value="ECO:0007669"/>
    <property type="project" value="TreeGrafter"/>
</dbReference>
<dbReference type="AlphaFoldDB" id="A0A1V4HE04"/>
<feature type="transmembrane region" description="Helical" evidence="1">
    <location>
        <begin position="342"/>
        <end position="372"/>
    </location>
</feature>
<dbReference type="EMBL" id="MBTG01000027">
    <property type="protein sequence ID" value="OPH52080.1"/>
    <property type="molecule type" value="Genomic_DNA"/>
</dbReference>
<evidence type="ECO:0000313" key="3">
    <source>
        <dbReference type="Proteomes" id="UP000190626"/>
    </source>
</evidence>
<keyword evidence="1" id="KW-1133">Transmembrane helix</keyword>
<dbReference type="Pfam" id="PF00873">
    <property type="entry name" value="ACR_tran"/>
    <property type="match status" value="1"/>
</dbReference>
<dbReference type="SUPFAM" id="SSF82693">
    <property type="entry name" value="Multidrug efflux transporter AcrB pore domain, PN1, PN2, PC1 and PC2 subdomains"/>
    <property type="match status" value="2"/>
</dbReference>
<feature type="transmembrane region" description="Helical" evidence="1">
    <location>
        <begin position="428"/>
        <end position="448"/>
    </location>
</feature>
<dbReference type="InterPro" id="IPR001036">
    <property type="entry name" value="Acrflvin-R"/>
</dbReference>
<keyword evidence="1" id="KW-0812">Transmembrane</keyword>
<proteinExistence type="predicted"/>
<dbReference type="OrthoDB" id="9757876at2"/>
<evidence type="ECO:0000256" key="1">
    <source>
        <dbReference type="SAM" id="Phobius"/>
    </source>
</evidence>
<dbReference type="GO" id="GO:0042910">
    <property type="term" value="F:xenobiotic transmembrane transporter activity"/>
    <property type="evidence" value="ECO:0007669"/>
    <property type="project" value="TreeGrafter"/>
</dbReference>
<organism evidence="2 3">
    <name type="scientific">Paenibacillus ferrarius</name>
    <dbReference type="NCBI Taxonomy" id="1469647"/>
    <lineage>
        <taxon>Bacteria</taxon>
        <taxon>Bacillati</taxon>
        <taxon>Bacillota</taxon>
        <taxon>Bacilli</taxon>
        <taxon>Bacillales</taxon>
        <taxon>Paenibacillaceae</taxon>
        <taxon>Paenibacillus</taxon>
    </lineage>
</organism>
<dbReference type="Gene3D" id="3.30.70.1440">
    <property type="entry name" value="Multidrug efflux transporter AcrB pore domain"/>
    <property type="match status" value="1"/>
</dbReference>
<feature type="transmembrane region" description="Helical" evidence="1">
    <location>
        <begin position="858"/>
        <end position="877"/>
    </location>
</feature>
<feature type="transmembrane region" description="Helical" evidence="1">
    <location>
        <begin position="384"/>
        <end position="407"/>
    </location>
</feature>
<evidence type="ECO:0000313" key="2">
    <source>
        <dbReference type="EMBL" id="OPH52080.1"/>
    </source>
</evidence>
<gene>
    <name evidence="2" type="ORF">BC351_33515</name>
</gene>
<name>A0A1V4HE04_9BACL</name>
<dbReference type="PANTHER" id="PTHR32063:SF18">
    <property type="entry name" value="CATION EFFLUX SYSTEM PROTEIN"/>
    <property type="match status" value="1"/>
</dbReference>
<comment type="caution">
    <text evidence="2">The sequence shown here is derived from an EMBL/GenBank/DDBJ whole genome shotgun (WGS) entry which is preliminary data.</text>
</comment>